<evidence type="ECO:0000256" key="12">
    <source>
        <dbReference type="ARBA" id="ARBA00023222"/>
    </source>
</evidence>
<dbReference type="UniPathway" id="UPA00121">
    <property type="reaction ID" value="UER00345"/>
</dbReference>
<dbReference type="PIRSF" id="PIRSF001500">
    <property type="entry name" value="Chor_mut_pdt_Ppr"/>
    <property type="match status" value="1"/>
</dbReference>
<keyword evidence="14" id="KW-0456">Lyase</keyword>
<dbReference type="Pfam" id="PF00800">
    <property type="entry name" value="PDT"/>
    <property type="match status" value="1"/>
</dbReference>
<dbReference type="GO" id="GO:0005737">
    <property type="term" value="C:cytoplasm"/>
    <property type="evidence" value="ECO:0007669"/>
    <property type="project" value="UniProtKB-SubCell"/>
</dbReference>
<dbReference type="OrthoDB" id="9802281at2"/>
<dbReference type="GO" id="GO:0046417">
    <property type="term" value="P:chorismate metabolic process"/>
    <property type="evidence" value="ECO:0007669"/>
    <property type="project" value="InterPro"/>
</dbReference>
<dbReference type="AlphaFoldDB" id="A0A347VT59"/>
<dbReference type="InterPro" id="IPR045865">
    <property type="entry name" value="ACT-like_dom_sf"/>
</dbReference>
<dbReference type="CDD" id="cd13630">
    <property type="entry name" value="PBP2_PDT_1"/>
    <property type="match status" value="1"/>
</dbReference>
<comment type="function">
    <text evidence="2">Catalyzes the Claisen rearrangement of chorismate to prephenate and the decarboxylation/dehydration of prephenate to phenylpyruvate.</text>
</comment>
<name>A0A347VT59_9HELI</name>
<dbReference type="InterPro" id="IPR002701">
    <property type="entry name" value="CM_II_prokaryot"/>
</dbReference>
<comment type="catalytic activity">
    <reaction evidence="1">
        <text>chorismate = prephenate</text>
        <dbReference type="Rhea" id="RHEA:13897"/>
        <dbReference type="ChEBI" id="CHEBI:29748"/>
        <dbReference type="ChEBI" id="CHEBI:29934"/>
        <dbReference type="EC" id="5.4.99.5"/>
    </reaction>
</comment>
<keyword evidence="15" id="KW-0511">Multifunctional enzyme</keyword>
<evidence type="ECO:0000256" key="5">
    <source>
        <dbReference type="ARBA" id="ARBA00004817"/>
    </source>
</evidence>
<dbReference type="PANTHER" id="PTHR21022">
    <property type="entry name" value="PREPHENATE DEHYDRATASE P PROTEIN"/>
    <property type="match status" value="1"/>
</dbReference>
<evidence type="ECO:0000256" key="15">
    <source>
        <dbReference type="ARBA" id="ARBA00023268"/>
    </source>
</evidence>
<evidence type="ECO:0000256" key="16">
    <source>
        <dbReference type="ARBA" id="ARBA00031175"/>
    </source>
</evidence>
<sequence length="360" mass="40492">MESKLSKIRNNIDKIDKEIITLLNSRFKYVKEIGEIKLKNNASIYRPDREKEIIKKLTATARDCSLENINTQIIEAIFYEIFSIARNLESPQKVAFLGPLGSFTQEAAHAIFGNLSEYVGLSSISAVFDALQHGNAKYGVVPIENNTNGVVGECIDNLARYDFKIINEIILPIHHCFACACELSEVKRIYTKDIVFGQCSDFLRDYNLQNVERIETSSTAIGASKAAADKAGAALCSAVAANLVRIPIMFSNVENSSQNKTRFVVISDFSNKKGENNKTSIFVVIKDFEKSGALFQLLKDFKEENINITKIDSRPIVDKDGFKYGFYMDFLGHKDDSNIQKIFKKRANEIKWLGSYPAFE</sequence>
<dbReference type="InterPro" id="IPR036263">
    <property type="entry name" value="Chorismate_II_sf"/>
</dbReference>
<dbReference type="PROSITE" id="PS51171">
    <property type="entry name" value="PREPHENATE_DEHYDR_3"/>
    <property type="match status" value="1"/>
</dbReference>
<evidence type="ECO:0000256" key="7">
    <source>
        <dbReference type="ARBA" id="ARBA00013147"/>
    </source>
</evidence>
<dbReference type="Pfam" id="PF01817">
    <property type="entry name" value="CM_2"/>
    <property type="match status" value="1"/>
</dbReference>
<dbReference type="SUPFAM" id="SSF53850">
    <property type="entry name" value="Periplasmic binding protein-like II"/>
    <property type="match status" value="1"/>
</dbReference>
<dbReference type="InterPro" id="IPR036979">
    <property type="entry name" value="CM_dom_sf"/>
</dbReference>
<evidence type="ECO:0000256" key="19">
    <source>
        <dbReference type="PIRSR" id="PIRSR001500-2"/>
    </source>
</evidence>
<evidence type="ECO:0000256" key="6">
    <source>
        <dbReference type="ARBA" id="ARBA00012404"/>
    </source>
</evidence>
<comment type="catalytic activity">
    <reaction evidence="18">
        <text>prephenate + H(+) = 3-phenylpyruvate + CO2 + H2O</text>
        <dbReference type="Rhea" id="RHEA:21648"/>
        <dbReference type="ChEBI" id="CHEBI:15377"/>
        <dbReference type="ChEBI" id="CHEBI:15378"/>
        <dbReference type="ChEBI" id="CHEBI:16526"/>
        <dbReference type="ChEBI" id="CHEBI:18005"/>
        <dbReference type="ChEBI" id="CHEBI:29934"/>
        <dbReference type="EC" id="4.2.1.51"/>
    </reaction>
</comment>
<evidence type="ECO:0000313" key="23">
    <source>
        <dbReference type="EMBL" id="TLD92919.1"/>
    </source>
</evidence>
<evidence type="ECO:0000259" key="21">
    <source>
        <dbReference type="PROSITE" id="PS51171"/>
    </source>
</evidence>
<dbReference type="Gene3D" id="3.30.70.260">
    <property type="match status" value="1"/>
</dbReference>
<dbReference type="EC" id="4.2.1.51" evidence="7"/>
<dbReference type="Gene3D" id="1.20.59.10">
    <property type="entry name" value="Chorismate mutase"/>
    <property type="match status" value="1"/>
</dbReference>
<evidence type="ECO:0000256" key="2">
    <source>
        <dbReference type="ARBA" id="ARBA00002364"/>
    </source>
</evidence>
<evidence type="ECO:0000256" key="10">
    <source>
        <dbReference type="ARBA" id="ARBA00022605"/>
    </source>
</evidence>
<feature type="site" description="Essential for prephenate dehydratase activity" evidence="19">
    <location>
        <position position="261"/>
    </location>
</feature>
<evidence type="ECO:0000256" key="8">
    <source>
        <dbReference type="ARBA" id="ARBA00014401"/>
    </source>
</evidence>
<evidence type="ECO:0000256" key="14">
    <source>
        <dbReference type="ARBA" id="ARBA00023239"/>
    </source>
</evidence>
<dbReference type="Proteomes" id="UP000029714">
    <property type="component" value="Unassembled WGS sequence"/>
</dbReference>
<dbReference type="SUPFAM" id="SSF55021">
    <property type="entry name" value="ACT-like"/>
    <property type="match status" value="1"/>
</dbReference>
<comment type="subcellular location">
    <subcellularLocation>
        <location evidence="3">Cytoplasm</location>
    </subcellularLocation>
</comment>
<dbReference type="GO" id="GO:0009094">
    <property type="term" value="P:L-phenylalanine biosynthetic process"/>
    <property type="evidence" value="ECO:0007669"/>
    <property type="project" value="UniProtKB-UniPathway"/>
</dbReference>
<keyword evidence="24" id="KW-1185">Reference proteome</keyword>
<dbReference type="CDD" id="cd04905">
    <property type="entry name" value="ACT_CM-PDT"/>
    <property type="match status" value="1"/>
</dbReference>
<dbReference type="Proteomes" id="UP000477070">
    <property type="component" value="Unassembled WGS sequence"/>
</dbReference>
<evidence type="ECO:0000256" key="17">
    <source>
        <dbReference type="ARBA" id="ARBA00031520"/>
    </source>
</evidence>
<evidence type="ECO:0000256" key="9">
    <source>
        <dbReference type="ARBA" id="ARBA00022490"/>
    </source>
</evidence>
<evidence type="ECO:0000256" key="11">
    <source>
        <dbReference type="ARBA" id="ARBA00023141"/>
    </source>
</evidence>
<evidence type="ECO:0000256" key="13">
    <source>
        <dbReference type="ARBA" id="ARBA00023235"/>
    </source>
</evidence>
<organism evidence="23 24">
    <name type="scientific">Helicobacter saguini</name>
    <dbReference type="NCBI Taxonomy" id="1548018"/>
    <lineage>
        <taxon>Bacteria</taxon>
        <taxon>Pseudomonadati</taxon>
        <taxon>Campylobacterota</taxon>
        <taxon>Epsilonproteobacteria</taxon>
        <taxon>Campylobacterales</taxon>
        <taxon>Helicobacteraceae</taxon>
        <taxon>Helicobacter</taxon>
    </lineage>
</organism>
<dbReference type="SUPFAM" id="SSF48600">
    <property type="entry name" value="Chorismate mutase II"/>
    <property type="match status" value="1"/>
</dbReference>
<dbReference type="GO" id="GO:0004664">
    <property type="term" value="F:prephenate dehydratase activity"/>
    <property type="evidence" value="ECO:0007669"/>
    <property type="project" value="UniProtKB-EC"/>
</dbReference>
<keyword evidence="11" id="KW-0057">Aromatic amino acid biosynthesis</keyword>
<dbReference type="UniPathway" id="UPA00120">
    <property type="reaction ID" value="UER00203"/>
</dbReference>
<dbReference type="GO" id="GO:0004106">
    <property type="term" value="F:chorismate mutase activity"/>
    <property type="evidence" value="ECO:0007669"/>
    <property type="project" value="UniProtKB-EC"/>
</dbReference>
<protein>
    <recommendedName>
        <fullName evidence="8">Bifunctional chorismate mutase/prephenate dehydratase</fullName>
        <ecNumber evidence="7">4.2.1.51</ecNumber>
        <ecNumber evidence="6">5.4.99.5</ecNumber>
    </recommendedName>
    <alternativeName>
        <fullName evidence="17">Chorismate mutase-prephenate dehydratase</fullName>
    </alternativeName>
    <alternativeName>
        <fullName evidence="16">p-protein</fullName>
    </alternativeName>
</protein>
<keyword evidence="13" id="KW-0413">Isomerase</keyword>
<keyword evidence="12" id="KW-0584">Phenylalanine biosynthesis</keyword>
<proteinExistence type="predicted"/>
<dbReference type="PANTHER" id="PTHR21022:SF19">
    <property type="entry name" value="PREPHENATE DEHYDRATASE-RELATED"/>
    <property type="match status" value="1"/>
</dbReference>
<evidence type="ECO:0000313" key="24">
    <source>
        <dbReference type="Proteomes" id="UP000029714"/>
    </source>
</evidence>
<dbReference type="RefSeq" id="WP_034572486.1">
    <property type="nucleotide sequence ID" value="NZ_JRMP02000017.1"/>
</dbReference>
<evidence type="ECO:0000313" key="25">
    <source>
        <dbReference type="Proteomes" id="UP000477070"/>
    </source>
</evidence>
<reference evidence="23" key="3">
    <citation type="submission" date="2018-04" db="EMBL/GenBank/DDBJ databases">
        <authorList>
            <person name="Sheh A."/>
            <person name="Shen Z."/>
            <person name="Mannion A.J."/>
            <person name="Fox J.G."/>
        </authorList>
    </citation>
    <scope>NUCLEOTIDE SEQUENCE</scope>
    <source>
        <strain evidence="23">MIT 97-6194</strain>
    </source>
</reference>
<dbReference type="Gene3D" id="3.40.190.10">
    <property type="entry name" value="Periplasmic binding protein-like II"/>
    <property type="match status" value="2"/>
</dbReference>
<evidence type="ECO:0000259" key="20">
    <source>
        <dbReference type="PROSITE" id="PS51168"/>
    </source>
</evidence>
<keyword evidence="9" id="KW-0963">Cytoplasm</keyword>
<dbReference type="InterPro" id="IPR001086">
    <property type="entry name" value="Preph_deHydtase"/>
</dbReference>
<dbReference type="EMBL" id="JRMP02000017">
    <property type="protein sequence ID" value="TLD92919.1"/>
    <property type="molecule type" value="Genomic_DNA"/>
</dbReference>
<reference evidence="23 24" key="1">
    <citation type="journal article" date="2014" name="Genome Announc.">
        <title>Draft genome sequences of eight enterohepatic helicobacter species isolated from both laboratory and wild rodents.</title>
        <authorList>
            <person name="Sheh A."/>
            <person name="Shen Z."/>
            <person name="Fox J.G."/>
        </authorList>
    </citation>
    <scope>NUCLEOTIDE SEQUENCE [LARGE SCALE GENOMIC DNA]</scope>
    <source>
        <strain evidence="23 24">MIT 97-6194</strain>
    </source>
</reference>
<reference evidence="22 25" key="4">
    <citation type="submission" date="2019-12" db="EMBL/GenBank/DDBJ databases">
        <title>Multi-Generational Helicobacter saguini Isolates.</title>
        <authorList>
            <person name="Mannion A."/>
            <person name="Shen Z."/>
            <person name="Fox J.G."/>
        </authorList>
    </citation>
    <scope>NUCLEOTIDE SEQUENCE [LARGE SCALE GENOMIC DNA]</scope>
    <source>
        <strain evidence="22">16-048</strain>
        <strain evidence="25">16-048 (F4)</strain>
    </source>
</reference>
<evidence type="ECO:0000256" key="1">
    <source>
        <dbReference type="ARBA" id="ARBA00000824"/>
    </source>
</evidence>
<keyword evidence="10" id="KW-0028">Amino-acid biosynthesis</keyword>
<feature type="domain" description="Prephenate dehydratase" evidence="21">
    <location>
        <begin position="93"/>
        <end position="268"/>
    </location>
</feature>
<comment type="pathway">
    <text evidence="5">Metabolic intermediate biosynthesis; prephenate biosynthesis; prephenate from chorismate: step 1/1.</text>
</comment>
<dbReference type="SMART" id="SM00830">
    <property type="entry name" value="CM_2"/>
    <property type="match status" value="1"/>
</dbReference>
<reference evidence="23 24" key="2">
    <citation type="journal article" date="2016" name="Infect. Immun.">
        <title>Helicobacter saguini, a Novel Helicobacter Isolated from Cotton-Top Tamarins with Ulcerative Colitis, Has Proinflammatory Properties and Induces Typhlocolitis and Dysplasia in Gnotobiotic IL-10-/- Mice.</title>
        <authorList>
            <person name="Shen Z."/>
            <person name="Mannion A."/>
            <person name="Whary M.T."/>
            <person name="Muthupalani S."/>
            <person name="Sheh A."/>
            <person name="Feng Y."/>
            <person name="Gong G."/>
            <person name="Vandamme P."/>
            <person name="Holcombe H.R."/>
            <person name="Paster B.J."/>
            <person name="Fox J.G."/>
        </authorList>
    </citation>
    <scope>NUCLEOTIDE SEQUENCE [LARGE SCALE GENOMIC DNA]</scope>
    <source>
        <strain evidence="23 24">MIT 97-6194</strain>
    </source>
</reference>
<dbReference type="PROSITE" id="PS51168">
    <property type="entry name" value="CHORISMATE_MUT_2"/>
    <property type="match status" value="1"/>
</dbReference>
<dbReference type="STRING" id="1548018.LS64_09190"/>
<gene>
    <name evidence="22" type="ORF">DCO61_05365</name>
    <name evidence="23" type="ORF">LS64_009520</name>
</gene>
<dbReference type="InterPro" id="IPR008242">
    <property type="entry name" value="Chor_mutase/pphenate_deHydtase"/>
</dbReference>
<feature type="domain" description="Chorismate mutase" evidence="20">
    <location>
        <begin position="1"/>
        <end position="93"/>
    </location>
</feature>
<comment type="pathway">
    <text evidence="4">Amino-acid biosynthesis; L-phenylalanine biosynthesis; phenylpyruvate from prephenate: step 1/1.</text>
</comment>
<accession>A0A347VT59</accession>
<evidence type="ECO:0000256" key="3">
    <source>
        <dbReference type="ARBA" id="ARBA00004496"/>
    </source>
</evidence>
<dbReference type="EMBL" id="QBIU01000001">
    <property type="protein sequence ID" value="MWV69450.1"/>
    <property type="molecule type" value="Genomic_DNA"/>
</dbReference>
<evidence type="ECO:0000256" key="4">
    <source>
        <dbReference type="ARBA" id="ARBA00004741"/>
    </source>
</evidence>
<dbReference type="EC" id="5.4.99.5" evidence="6"/>
<evidence type="ECO:0000256" key="18">
    <source>
        <dbReference type="ARBA" id="ARBA00047848"/>
    </source>
</evidence>
<evidence type="ECO:0000313" key="22">
    <source>
        <dbReference type="EMBL" id="MWV69450.1"/>
    </source>
</evidence>
<comment type="caution">
    <text evidence="23">The sequence shown here is derived from an EMBL/GenBank/DDBJ whole genome shotgun (WGS) entry which is preliminary data.</text>
</comment>